<dbReference type="InParanoid" id="G4YHJ0"/>
<dbReference type="Pfam" id="PF07714">
    <property type="entry name" value="PK_Tyr_Ser-Thr"/>
    <property type="match status" value="1"/>
</dbReference>
<dbReference type="STRING" id="1094619.G4YHJ0"/>
<evidence type="ECO:0000256" key="1">
    <source>
        <dbReference type="ARBA" id="ARBA00022741"/>
    </source>
</evidence>
<accession>G4YHJ0</accession>
<evidence type="ECO:0000313" key="4">
    <source>
        <dbReference type="EMBL" id="EGZ29095.1"/>
    </source>
</evidence>
<gene>
    <name evidence="4" type="ORF">PHYSODRAFT_469139</name>
</gene>
<dbReference type="GO" id="GO:0004672">
    <property type="term" value="F:protein kinase activity"/>
    <property type="evidence" value="ECO:0007669"/>
    <property type="project" value="InterPro"/>
</dbReference>
<evidence type="ECO:0000256" key="2">
    <source>
        <dbReference type="ARBA" id="ARBA00022840"/>
    </source>
</evidence>
<dbReference type="Proteomes" id="UP000002640">
    <property type="component" value="Unassembled WGS sequence"/>
</dbReference>
<keyword evidence="5" id="KW-1185">Reference proteome</keyword>
<dbReference type="GO" id="GO:0005524">
    <property type="term" value="F:ATP binding"/>
    <property type="evidence" value="ECO:0007669"/>
    <property type="project" value="UniProtKB-KW"/>
</dbReference>
<reference evidence="4 5" key="1">
    <citation type="journal article" date="2006" name="Science">
        <title>Phytophthora genome sequences uncover evolutionary origins and mechanisms of pathogenesis.</title>
        <authorList>
            <person name="Tyler B.M."/>
            <person name="Tripathy S."/>
            <person name="Zhang X."/>
            <person name="Dehal P."/>
            <person name="Jiang R.H."/>
            <person name="Aerts A."/>
            <person name="Arredondo F.D."/>
            <person name="Baxter L."/>
            <person name="Bensasson D."/>
            <person name="Beynon J.L."/>
            <person name="Chapman J."/>
            <person name="Damasceno C.M."/>
            <person name="Dorrance A.E."/>
            <person name="Dou D."/>
            <person name="Dickerman A.W."/>
            <person name="Dubchak I.L."/>
            <person name="Garbelotto M."/>
            <person name="Gijzen M."/>
            <person name="Gordon S.G."/>
            <person name="Govers F."/>
            <person name="Grunwald N.J."/>
            <person name="Huang W."/>
            <person name="Ivors K.L."/>
            <person name="Jones R.W."/>
            <person name="Kamoun S."/>
            <person name="Krampis K."/>
            <person name="Lamour K.H."/>
            <person name="Lee M.K."/>
            <person name="McDonald W.H."/>
            <person name="Medina M."/>
            <person name="Meijer H.J."/>
            <person name="Nordberg E.K."/>
            <person name="Maclean D.J."/>
            <person name="Ospina-Giraldo M.D."/>
            <person name="Morris P.F."/>
            <person name="Phuntumart V."/>
            <person name="Putnam N.H."/>
            <person name="Rash S."/>
            <person name="Rose J.K."/>
            <person name="Sakihama Y."/>
            <person name="Salamov A.A."/>
            <person name="Savidor A."/>
            <person name="Scheuring C.F."/>
            <person name="Smith B.M."/>
            <person name="Sobral B.W."/>
            <person name="Terry A."/>
            <person name="Torto-Alalibo T.A."/>
            <person name="Win J."/>
            <person name="Xu Z."/>
            <person name="Zhang H."/>
            <person name="Grigoriev I.V."/>
            <person name="Rokhsar D.S."/>
            <person name="Boore J.L."/>
        </authorList>
    </citation>
    <scope>NUCLEOTIDE SEQUENCE [LARGE SCALE GENOMIC DNA]</scope>
    <source>
        <strain evidence="4 5">P6497</strain>
    </source>
</reference>
<dbReference type="KEGG" id="psoj:PHYSODRAFT_469139"/>
<sequence length="94" mass="10639">MLHDAALGLDYLHKKGLVHGHLKLSNILVGADGQAKLADFGLDAVRRCSTFSKKLPDAAKEDDLRWRTAECLENCEIRTWCKRQHSVRVRAEIQ</sequence>
<organism evidence="4 5">
    <name type="scientific">Phytophthora sojae (strain P6497)</name>
    <name type="common">Soybean stem and root rot agent</name>
    <name type="synonym">Phytophthora megasperma f. sp. glycines</name>
    <dbReference type="NCBI Taxonomy" id="1094619"/>
    <lineage>
        <taxon>Eukaryota</taxon>
        <taxon>Sar</taxon>
        <taxon>Stramenopiles</taxon>
        <taxon>Oomycota</taxon>
        <taxon>Peronosporomycetes</taxon>
        <taxon>Peronosporales</taxon>
        <taxon>Peronosporaceae</taxon>
        <taxon>Phytophthora</taxon>
    </lineage>
</organism>
<dbReference type="Gene3D" id="1.10.510.10">
    <property type="entry name" value="Transferase(Phosphotransferase) domain 1"/>
    <property type="match status" value="1"/>
</dbReference>
<dbReference type="InterPro" id="IPR050198">
    <property type="entry name" value="Non-receptor_tyrosine_kinases"/>
</dbReference>
<keyword evidence="1" id="KW-0547">Nucleotide-binding</keyword>
<dbReference type="SUPFAM" id="SSF56112">
    <property type="entry name" value="Protein kinase-like (PK-like)"/>
    <property type="match status" value="1"/>
</dbReference>
<dbReference type="RefSeq" id="XP_009516370.1">
    <property type="nucleotide sequence ID" value="XM_009518075.1"/>
</dbReference>
<dbReference type="SMR" id="G4YHJ0"/>
<dbReference type="InterPro" id="IPR000719">
    <property type="entry name" value="Prot_kinase_dom"/>
</dbReference>
<protein>
    <recommendedName>
        <fullName evidence="3">Protein kinase domain-containing protein</fullName>
    </recommendedName>
</protein>
<dbReference type="GeneID" id="20653775"/>
<evidence type="ECO:0000313" key="5">
    <source>
        <dbReference type="Proteomes" id="UP000002640"/>
    </source>
</evidence>
<keyword evidence="2" id="KW-0067">ATP-binding</keyword>
<feature type="domain" description="Protein kinase" evidence="3">
    <location>
        <begin position="1"/>
        <end position="94"/>
    </location>
</feature>
<dbReference type="PANTHER" id="PTHR24418">
    <property type="entry name" value="TYROSINE-PROTEIN KINASE"/>
    <property type="match status" value="1"/>
</dbReference>
<proteinExistence type="predicted"/>
<name>G4YHJ0_PHYSP</name>
<dbReference type="AlphaFoldDB" id="G4YHJ0"/>
<dbReference type="InterPro" id="IPR011009">
    <property type="entry name" value="Kinase-like_dom_sf"/>
</dbReference>
<dbReference type="InterPro" id="IPR001245">
    <property type="entry name" value="Ser-Thr/Tyr_kinase_cat_dom"/>
</dbReference>
<dbReference type="EMBL" id="JH159151">
    <property type="protein sequence ID" value="EGZ29095.1"/>
    <property type="molecule type" value="Genomic_DNA"/>
</dbReference>
<dbReference type="PROSITE" id="PS50011">
    <property type="entry name" value="PROTEIN_KINASE_DOM"/>
    <property type="match status" value="1"/>
</dbReference>
<evidence type="ECO:0000259" key="3">
    <source>
        <dbReference type="PROSITE" id="PS50011"/>
    </source>
</evidence>